<reference evidence="2" key="1">
    <citation type="journal article" date="2020" name="bioRxiv">
        <title>Comparative genomics of Chlamydomonas.</title>
        <authorList>
            <person name="Craig R.J."/>
            <person name="Hasan A.R."/>
            <person name="Ness R.W."/>
            <person name="Keightley P.D."/>
        </authorList>
    </citation>
    <scope>NUCLEOTIDE SEQUENCE</scope>
    <source>
        <strain evidence="2">CCAP 11/70</strain>
    </source>
</reference>
<keyword evidence="3" id="KW-1185">Reference proteome</keyword>
<dbReference type="AlphaFoldDB" id="A0A835XM68"/>
<feature type="compositionally biased region" description="Polar residues" evidence="1">
    <location>
        <begin position="1"/>
        <end position="12"/>
    </location>
</feature>
<feature type="region of interest" description="Disordered" evidence="1">
    <location>
        <begin position="1"/>
        <end position="65"/>
    </location>
</feature>
<comment type="caution">
    <text evidence="2">The sequence shown here is derived from an EMBL/GenBank/DDBJ whole genome shotgun (WGS) entry which is preliminary data.</text>
</comment>
<dbReference type="Proteomes" id="UP000612055">
    <property type="component" value="Unassembled WGS sequence"/>
</dbReference>
<evidence type="ECO:0000313" key="2">
    <source>
        <dbReference type="EMBL" id="KAG2487412.1"/>
    </source>
</evidence>
<evidence type="ECO:0000313" key="3">
    <source>
        <dbReference type="Proteomes" id="UP000612055"/>
    </source>
</evidence>
<feature type="compositionally biased region" description="Low complexity" evidence="1">
    <location>
        <begin position="42"/>
        <end position="58"/>
    </location>
</feature>
<gene>
    <name evidence="2" type="ORF">HYH03_013981</name>
</gene>
<organism evidence="2 3">
    <name type="scientific">Edaphochlamys debaryana</name>
    <dbReference type="NCBI Taxonomy" id="47281"/>
    <lineage>
        <taxon>Eukaryota</taxon>
        <taxon>Viridiplantae</taxon>
        <taxon>Chlorophyta</taxon>
        <taxon>core chlorophytes</taxon>
        <taxon>Chlorophyceae</taxon>
        <taxon>CS clade</taxon>
        <taxon>Chlamydomonadales</taxon>
        <taxon>Chlamydomonadales incertae sedis</taxon>
        <taxon>Edaphochlamys</taxon>
    </lineage>
</organism>
<evidence type="ECO:0000256" key="1">
    <source>
        <dbReference type="SAM" id="MobiDB-lite"/>
    </source>
</evidence>
<protein>
    <submittedName>
        <fullName evidence="2">Uncharacterized protein</fullName>
    </submittedName>
</protein>
<proteinExistence type="predicted"/>
<dbReference type="InterPro" id="IPR036047">
    <property type="entry name" value="F-box-like_dom_sf"/>
</dbReference>
<accession>A0A835XM68</accession>
<dbReference type="SUPFAM" id="SSF81383">
    <property type="entry name" value="F-box domain"/>
    <property type="match status" value="1"/>
</dbReference>
<name>A0A835XM68_9CHLO</name>
<sequence length="531" mass="56262">MQATLELTSPQQPHDGPGPATEGRSPGARLGNGGGSCAHATEAAAAAAEPGAAGPAAEGEADWSWPPRDEFEPVLSLLPPRCLLHAALTCRGWAAVAAHSLGGRRRAQARDRWAEAARAIPHMTWALAEAGAGAEEVERLAELESPPAPLSQLFWALEVLWPRCQERLGRWGRGEEEIRQAIWQIDREVQPPAGAWDPPGAESADDFEDGAWRVDDPSWRHNRWEAARALMRSPDFPLPGLRVALPLGPRTLARLRSRTGGAGGPGPQPPPLVAEEVAVHSKAAGRLAEWLLGARELSRAALEAEAAHAWDWPQRLVRRSTGGQAGAAGTSAAAAPASGSAGCLAEWLLGARELSRAALEAEAAHAWDWPQRLVRRSTGGGQAGAGPSNHLGGHDCRVSGQRCEAWRLCGGAARLFHTAAMFAVGRDLNSSQALLQRLGVYRAELADLVDQGEAPEPHLPAEGASAEEVLAAAAAWAGELSLAAAGAPEALQLRLGRSLHLLELMQRNYEGHLIMGSRLETLLMYLRAGTC</sequence>
<dbReference type="EMBL" id="JAEHOE010000097">
    <property type="protein sequence ID" value="KAG2487412.1"/>
    <property type="molecule type" value="Genomic_DNA"/>
</dbReference>